<organism evidence="1 2">
    <name type="scientific">Cuscuta europaea</name>
    <name type="common">European dodder</name>
    <dbReference type="NCBI Taxonomy" id="41803"/>
    <lineage>
        <taxon>Eukaryota</taxon>
        <taxon>Viridiplantae</taxon>
        <taxon>Streptophyta</taxon>
        <taxon>Embryophyta</taxon>
        <taxon>Tracheophyta</taxon>
        <taxon>Spermatophyta</taxon>
        <taxon>Magnoliopsida</taxon>
        <taxon>eudicotyledons</taxon>
        <taxon>Gunneridae</taxon>
        <taxon>Pentapetalae</taxon>
        <taxon>asterids</taxon>
        <taxon>lamiids</taxon>
        <taxon>Solanales</taxon>
        <taxon>Convolvulaceae</taxon>
        <taxon>Cuscuteae</taxon>
        <taxon>Cuscuta</taxon>
        <taxon>Cuscuta subgen. Cuscuta</taxon>
    </lineage>
</organism>
<accession>A0A9P0ZIK9</accession>
<dbReference type="EMBL" id="CAMAPE010000038">
    <property type="protein sequence ID" value="CAH9100377.1"/>
    <property type="molecule type" value="Genomic_DNA"/>
</dbReference>
<dbReference type="AlphaFoldDB" id="A0A9P0ZIK9"/>
<keyword evidence="2" id="KW-1185">Reference proteome</keyword>
<sequence>MMTGGIYLWQHMLRRWRPRLAMRNFTGVTEVQNMRLIRPIYMEEVRSTIFDMHPEKPPGSDGMNPPFFRAFWDVVGFEVSRLCASIFDTGSLPPNLKITNIVLNLKKRNQSIWGIQNQ</sequence>
<dbReference type="Proteomes" id="UP001152484">
    <property type="component" value="Unassembled WGS sequence"/>
</dbReference>
<name>A0A9P0ZIK9_CUSEU</name>
<evidence type="ECO:0000313" key="2">
    <source>
        <dbReference type="Proteomes" id="UP001152484"/>
    </source>
</evidence>
<evidence type="ECO:0000313" key="1">
    <source>
        <dbReference type="EMBL" id="CAH9100377.1"/>
    </source>
</evidence>
<evidence type="ECO:0008006" key="3">
    <source>
        <dbReference type="Google" id="ProtNLM"/>
    </source>
</evidence>
<dbReference type="OrthoDB" id="851867at2759"/>
<proteinExistence type="predicted"/>
<protein>
    <recommendedName>
        <fullName evidence="3">Reverse transcriptase</fullName>
    </recommendedName>
</protein>
<reference evidence="1" key="1">
    <citation type="submission" date="2022-07" db="EMBL/GenBank/DDBJ databases">
        <authorList>
            <person name="Macas J."/>
            <person name="Novak P."/>
            <person name="Neumann P."/>
        </authorList>
    </citation>
    <scope>NUCLEOTIDE SEQUENCE</scope>
</reference>
<comment type="caution">
    <text evidence="1">The sequence shown here is derived from an EMBL/GenBank/DDBJ whole genome shotgun (WGS) entry which is preliminary data.</text>
</comment>
<gene>
    <name evidence="1" type="ORF">CEURO_LOCUS14904</name>
</gene>